<organism evidence="9 10">
    <name type="scientific">Diploscapter pachys</name>
    <dbReference type="NCBI Taxonomy" id="2018661"/>
    <lineage>
        <taxon>Eukaryota</taxon>
        <taxon>Metazoa</taxon>
        <taxon>Ecdysozoa</taxon>
        <taxon>Nematoda</taxon>
        <taxon>Chromadorea</taxon>
        <taxon>Rhabditida</taxon>
        <taxon>Rhabditina</taxon>
        <taxon>Rhabditomorpha</taxon>
        <taxon>Rhabditoidea</taxon>
        <taxon>Rhabditidae</taxon>
        <taxon>Diploscapter</taxon>
    </lineage>
</organism>
<evidence type="ECO:0000256" key="8">
    <source>
        <dbReference type="SAM" id="MobiDB-lite"/>
    </source>
</evidence>
<feature type="region of interest" description="Disordered" evidence="8">
    <location>
        <begin position="194"/>
        <end position="248"/>
    </location>
</feature>
<name>A0A2A2LHD1_9BILA</name>
<evidence type="ECO:0000256" key="7">
    <source>
        <dbReference type="SAM" id="Coils"/>
    </source>
</evidence>
<evidence type="ECO:0000256" key="4">
    <source>
        <dbReference type="ARBA" id="ARBA00022753"/>
    </source>
</evidence>
<keyword evidence="10" id="KW-1185">Reference proteome</keyword>
<evidence type="ECO:0000313" key="10">
    <source>
        <dbReference type="Proteomes" id="UP000218231"/>
    </source>
</evidence>
<evidence type="ECO:0000256" key="3">
    <source>
        <dbReference type="ARBA" id="ARBA00022448"/>
    </source>
</evidence>
<reference evidence="9 10" key="1">
    <citation type="journal article" date="2017" name="Curr. Biol.">
        <title>Genome architecture and evolution of a unichromosomal asexual nematode.</title>
        <authorList>
            <person name="Fradin H."/>
            <person name="Zegar C."/>
            <person name="Gutwein M."/>
            <person name="Lucas J."/>
            <person name="Kovtun M."/>
            <person name="Corcoran D."/>
            <person name="Baugh L.R."/>
            <person name="Kiontke K."/>
            <person name="Gunsalus K."/>
            <person name="Fitch D.H."/>
            <person name="Piano F."/>
        </authorList>
    </citation>
    <scope>NUCLEOTIDE SEQUENCE [LARGE SCALE GENOMIC DNA]</scope>
    <source>
        <strain evidence="9">PF1309</strain>
    </source>
</reference>
<evidence type="ECO:0000313" key="9">
    <source>
        <dbReference type="EMBL" id="PAV85508.1"/>
    </source>
</evidence>
<keyword evidence="5" id="KW-0653">Protein transport</keyword>
<keyword evidence="4" id="KW-0967">Endosome</keyword>
<dbReference type="InterPro" id="IPR005024">
    <property type="entry name" value="Snf7_fam"/>
</dbReference>
<evidence type="ECO:0000256" key="1">
    <source>
        <dbReference type="ARBA" id="ARBA00004608"/>
    </source>
</evidence>
<feature type="compositionally biased region" description="Basic and acidic residues" evidence="8">
    <location>
        <begin position="207"/>
        <end position="248"/>
    </location>
</feature>
<accession>A0A2A2LHD1</accession>
<dbReference type="OrthoDB" id="441172at2759"/>
<dbReference type="Proteomes" id="UP000218231">
    <property type="component" value="Unassembled WGS sequence"/>
</dbReference>
<protein>
    <recommendedName>
        <fullName evidence="11">Charged multivesicular body protein 6</fullName>
    </recommendedName>
</protein>
<comment type="subcellular location">
    <subcellularLocation>
        <location evidence="1">Endosome membrane</location>
    </subcellularLocation>
</comment>
<dbReference type="Pfam" id="PF03357">
    <property type="entry name" value="Snf7"/>
    <property type="match status" value="1"/>
</dbReference>
<dbReference type="STRING" id="2018661.A0A2A2LHD1"/>
<sequence length="248" mass="28670">MGGIFSKKRTTSPKPAPVSDHDNAILVGKFDKLIFNAKLIGFLKKTNDKICWKSKAKIEFQQLKTQRDKIKQLIRRKEKYLEKERQLAKQLIGQGRKDRALLLLKKKRFEENSIAQIQGQLDKIERMVSDLEFAEVQQRVVEGLRQGNEALKKINAMFDVEEIDRIMDETKEGAEFQQEISDMLSGQLTQTDIADAERELEELLAGEEGRETQLPEAPTHDLPKKEQEERETERPAKEKKQRVALEAQ</sequence>
<dbReference type="GO" id="GO:0006900">
    <property type="term" value="P:vesicle budding from membrane"/>
    <property type="evidence" value="ECO:0007669"/>
    <property type="project" value="TreeGrafter"/>
</dbReference>
<dbReference type="Gene3D" id="6.10.140.1230">
    <property type="match status" value="1"/>
</dbReference>
<keyword evidence="7" id="KW-0175">Coiled coil</keyword>
<dbReference type="EMBL" id="LIAE01006761">
    <property type="protein sequence ID" value="PAV85508.1"/>
    <property type="molecule type" value="Genomic_DNA"/>
</dbReference>
<dbReference type="GO" id="GO:0000815">
    <property type="term" value="C:ESCRT III complex"/>
    <property type="evidence" value="ECO:0007669"/>
    <property type="project" value="TreeGrafter"/>
</dbReference>
<dbReference type="PANTHER" id="PTHR22761:SF5">
    <property type="entry name" value="CHARGED MULTIVESICULAR BODY PROTEIN 6"/>
    <property type="match status" value="1"/>
</dbReference>
<evidence type="ECO:0008006" key="11">
    <source>
        <dbReference type="Google" id="ProtNLM"/>
    </source>
</evidence>
<dbReference type="PANTHER" id="PTHR22761">
    <property type="entry name" value="CHARGED MULTIVESICULAR BODY PROTEIN"/>
    <property type="match status" value="1"/>
</dbReference>
<dbReference type="GO" id="GO:0015031">
    <property type="term" value="P:protein transport"/>
    <property type="evidence" value="ECO:0007669"/>
    <property type="project" value="UniProtKB-KW"/>
</dbReference>
<evidence type="ECO:0000256" key="5">
    <source>
        <dbReference type="ARBA" id="ARBA00022927"/>
    </source>
</evidence>
<comment type="caution">
    <text evidence="9">The sequence shown here is derived from an EMBL/GenBank/DDBJ whole genome shotgun (WGS) entry which is preliminary data.</text>
</comment>
<feature type="coiled-coil region" evidence="7">
    <location>
        <begin position="53"/>
        <end position="127"/>
    </location>
</feature>
<evidence type="ECO:0000256" key="2">
    <source>
        <dbReference type="ARBA" id="ARBA00006190"/>
    </source>
</evidence>
<dbReference type="GO" id="GO:0005771">
    <property type="term" value="C:multivesicular body"/>
    <property type="evidence" value="ECO:0007669"/>
    <property type="project" value="TreeGrafter"/>
</dbReference>
<dbReference type="AlphaFoldDB" id="A0A2A2LHD1"/>
<keyword evidence="6" id="KW-0472">Membrane</keyword>
<dbReference type="GO" id="GO:0032511">
    <property type="term" value="P:late endosome to vacuole transport via multivesicular body sorting pathway"/>
    <property type="evidence" value="ECO:0007669"/>
    <property type="project" value="TreeGrafter"/>
</dbReference>
<gene>
    <name evidence="9" type="ORF">WR25_09874</name>
</gene>
<keyword evidence="3" id="KW-0813">Transport</keyword>
<comment type="similarity">
    <text evidence="2">Belongs to the SNF7 family.</text>
</comment>
<evidence type="ECO:0000256" key="6">
    <source>
        <dbReference type="ARBA" id="ARBA00023136"/>
    </source>
</evidence>
<proteinExistence type="inferred from homology"/>